<gene>
    <name evidence="3" type="ORF">ATL45_4721</name>
    <name evidence="4" type="ORF">SAMN05421805_102252</name>
</gene>
<reference evidence="3 6" key="2">
    <citation type="submission" date="2018-10" db="EMBL/GenBank/DDBJ databases">
        <title>Sequencing the genomes of 1000 actinobacteria strains.</title>
        <authorList>
            <person name="Klenk H.-P."/>
        </authorList>
    </citation>
    <scope>NUCLEOTIDE SEQUENCE [LARGE SCALE GENOMIC DNA]</scope>
    <source>
        <strain evidence="3 6">DSM 45119</strain>
    </source>
</reference>
<dbReference type="EMBL" id="FOUP01000002">
    <property type="protein sequence ID" value="SFN01712.1"/>
    <property type="molecule type" value="Genomic_DNA"/>
</dbReference>
<dbReference type="Proteomes" id="UP000270697">
    <property type="component" value="Unassembled WGS sequence"/>
</dbReference>
<evidence type="ECO:0000313" key="4">
    <source>
        <dbReference type="EMBL" id="SFN01712.1"/>
    </source>
</evidence>
<sequence>MTSTPPTFAEHDFRKASASQPNKECVRVARRDGWVELRDDKTAFGAPDDHRLVFTEAQFDQFLTSTRSGQTSGLCLEMTRRTDGMYAFRSTVPQPGGTAAELTFTEAEVAAFRDGVTRGEFDRDNTPEMTLCG</sequence>
<dbReference type="RefSeq" id="WP_093148605.1">
    <property type="nucleotide sequence ID" value="NZ_FOUP01000002.1"/>
</dbReference>
<protein>
    <submittedName>
        <fullName evidence="3">Uncharacterized protein DUF397</fullName>
    </submittedName>
</protein>
<organism evidence="4 5">
    <name type="scientific">Saccharopolyspora antimicrobica</name>
    <dbReference type="NCBI Taxonomy" id="455193"/>
    <lineage>
        <taxon>Bacteria</taxon>
        <taxon>Bacillati</taxon>
        <taxon>Actinomycetota</taxon>
        <taxon>Actinomycetes</taxon>
        <taxon>Pseudonocardiales</taxon>
        <taxon>Pseudonocardiaceae</taxon>
        <taxon>Saccharopolyspora</taxon>
    </lineage>
</organism>
<proteinExistence type="predicted"/>
<evidence type="ECO:0000313" key="6">
    <source>
        <dbReference type="Proteomes" id="UP000270697"/>
    </source>
</evidence>
<evidence type="ECO:0000313" key="5">
    <source>
        <dbReference type="Proteomes" id="UP000199398"/>
    </source>
</evidence>
<evidence type="ECO:0000313" key="3">
    <source>
        <dbReference type="EMBL" id="RKT86356.1"/>
    </source>
</evidence>
<name>A0A1I4VKD7_9PSEU</name>
<dbReference type="OrthoDB" id="4545857at2"/>
<dbReference type="AlphaFoldDB" id="A0A1I4VKD7"/>
<feature type="domain" description="DUF397" evidence="2">
    <location>
        <begin position="13"/>
        <end position="66"/>
    </location>
</feature>
<keyword evidence="6" id="KW-1185">Reference proteome</keyword>
<feature type="region of interest" description="Disordered" evidence="1">
    <location>
        <begin position="1"/>
        <end position="20"/>
    </location>
</feature>
<dbReference type="Proteomes" id="UP000199398">
    <property type="component" value="Unassembled WGS sequence"/>
</dbReference>
<accession>A0A1I4VKD7</accession>
<dbReference type="Pfam" id="PF04149">
    <property type="entry name" value="DUF397"/>
    <property type="match status" value="1"/>
</dbReference>
<dbReference type="EMBL" id="RBXX01000002">
    <property type="protein sequence ID" value="RKT86356.1"/>
    <property type="molecule type" value="Genomic_DNA"/>
</dbReference>
<evidence type="ECO:0000256" key="1">
    <source>
        <dbReference type="SAM" id="MobiDB-lite"/>
    </source>
</evidence>
<evidence type="ECO:0000259" key="2">
    <source>
        <dbReference type="Pfam" id="PF04149"/>
    </source>
</evidence>
<dbReference type="InterPro" id="IPR007278">
    <property type="entry name" value="DUF397"/>
</dbReference>
<reference evidence="4 5" key="1">
    <citation type="submission" date="2016-10" db="EMBL/GenBank/DDBJ databases">
        <authorList>
            <person name="de Groot N.N."/>
        </authorList>
    </citation>
    <scope>NUCLEOTIDE SEQUENCE [LARGE SCALE GENOMIC DNA]</scope>
    <source>
        <strain evidence="4 5">CPCC 201259</strain>
    </source>
</reference>